<dbReference type="EMBL" id="JAUKTR010000001">
    <property type="protein sequence ID" value="MDO1558447.1"/>
    <property type="molecule type" value="Genomic_DNA"/>
</dbReference>
<comment type="caution">
    <text evidence="7">The sequence shown here is derived from an EMBL/GenBank/DDBJ whole genome shotgun (WGS) entry which is preliminary data.</text>
</comment>
<evidence type="ECO:0000256" key="4">
    <source>
        <dbReference type="ARBA" id="ARBA00023284"/>
    </source>
</evidence>
<dbReference type="InterPro" id="IPR013766">
    <property type="entry name" value="Thioredoxin_domain"/>
</dbReference>
<evidence type="ECO:0000256" key="2">
    <source>
        <dbReference type="ARBA" id="ARBA00023002"/>
    </source>
</evidence>
<protein>
    <submittedName>
        <fullName evidence="7">DsbA family protein</fullName>
    </submittedName>
</protein>
<dbReference type="SUPFAM" id="SSF52833">
    <property type="entry name" value="Thioredoxin-like"/>
    <property type="match status" value="1"/>
</dbReference>
<dbReference type="CDD" id="cd03023">
    <property type="entry name" value="DsbA_Com1_like"/>
    <property type="match status" value="1"/>
</dbReference>
<feature type="domain" description="Thioredoxin" evidence="6">
    <location>
        <begin position="46"/>
        <end position="259"/>
    </location>
</feature>
<dbReference type="PROSITE" id="PS51352">
    <property type="entry name" value="THIOREDOXIN_2"/>
    <property type="match status" value="1"/>
</dbReference>
<dbReference type="PANTHER" id="PTHR13887:SF14">
    <property type="entry name" value="DISULFIDE BOND FORMATION PROTEIN D"/>
    <property type="match status" value="1"/>
</dbReference>
<evidence type="ECO:0000313" key="8">
    <source>
        <dbReference type="Proteomes" id="UP001169063"/>
    </source>
</evidence>
<keyword evidence="8" id="KW-1185">Reference proteome</keyword>
<keyword evidence="5" id="KW-0812">Transmembrane</keyword>
<dbReference type="InterPro" id="IPR001853">
    <property type="entry name" value="DSBA-like_thioredoxin_dom"/>
</dbReference>
<keyword evidence="3" id="KW-1015">Disulfide bond</keyword>
<evidence type="ECO:0000256" key="3">
    <source>
        <dbReference type="ARBA" id="ARBA00023157"/>
    </source>
</evidence>
<evidence type="ECO:0000256" key="1">
    <source>
        <dbReference type="ARBA" id="ARBA00022729"/>
    </source>
</evidence>
<evidence type="ECO:0000313" key="7">
    <source>
        <dbReference type="EMBL" id="MDO1558447.1"/>
    </source>
</evidence>
<dbReference type="Proteomes" id="UP001169063">
    <property type="component" value="Unassembled WGS sequence"/>
</dbReference>
<dbReference type="RefSeq" id="WP_302108860.1">
    <property type="nucleotide sequence ID" value="NZ_JAUKTR010000001.1"/>
</dbReference>
<keyword evidence="1" id="KW-0732">Signal</keyword>
<accession>A0ABT8SIP0</accession>
<dbReference type="InterPro" id="IPR041205">
    <property type="entry name" value="ScsC_N"/>
</dbReference>
<reference evidence="7" key="1">
    <citation type="submission" date="2023-07" db="EMBL/GenBank/DDBJ databases">
        <title>Brevundimonas soil sp. nov., isolated from the soil of chemical plant.</title>
        <authorList>
            <person name="Wu N."/>
        </authorList>
    </citation>
    <scope>NUCLEOTIDE SEQUENCE</scope>
    <source>
        <strain evidence="7">XZ-24</strain>
    </source>
</reference>
<evidence type="ECO:0000259" key="6">
    <source>
        <dbReference type="PROSITE" id="PS51352"/>
    </source>
</evidence>
<keyword evidence="5" id="KW-0472">Membrane</keyword>
<feature type="transmembrane region" description="Helical" evidence="5">
    <location>
        <begin position="22"/>
        <end position="44"/>
    </location>
</feature>
<dbReference type="InterPro" id="IPR036249">
    <property type="entry name" value="Thioredoxin-like_sf"/>
</dbReference>
<sequence length="264" mass="28896">MSEPDLPPSPEANPRPSLLRRLLQPAVAAPAALAAAVLALAVALSPWFGVRTPAFDAQAEAYLLANPEILVQVSNRLEEKRRADAQATVRQALLRDRSALEQDPDDFVANPNGTITVTEFFDYRCPYCQQVEPQIQAFIRQNPDVRFVFKEMPIFGGVSERAARAALAVKRAGGDYLAFHNRLMTARPLTDAVIDDALRAQGLDPAVANDEALNEHLTETSELAQRLMIQGTPAFIVGDTMVASADMAAVVRAVQAERQRRRRG</sequence>
<dbReference type="PANTHER" id="PTHR13887">
    <property type="entry name" value="GLUTATHIONE S-TRANSFERASE KAPPA"/>
    <property type="match status" value="1"/>
</dbReference>
<dbReference type="Pfam" id="PF18312">
    <property type="entry name" value="ScsC_N"/>
    <property type="match status" value="1"/>
</dbReference>
<name>A0ABT8SIP0_9CAUL</name>
<keyword evidence="4" id="KW-0676">Redox-active center</keyword>
<evidence type="ECO:0000256" key="5">
    <source>
        <dbReference type="SAM" id="Phobius"/>
    </source>
</evidence>
<gene>
    <name evidence="7" type="ORF">Q0812_03275</name>
</gene>
<keyword evidence="5" id="KW-1133">Transmembrane helix</keyword>
<keyword evidence="2" id="KW-0560">Oxidoreductase</keyword>
<organism evidence="7 8">
    <name type="scientific">Peiella sedimenti</name>
    <dbReference type="NCBI Taxonomy" id="3061083"/>
    <lineage>
        <taxon>Bacteria</taxon>
        <taxon>Pseudomonadati</taxon>
        <taxon>Pseudomonadota</taxon>
        <taxon>Alphaproteobacteria</taxon>
        <taxon>Caulobacterales</taxon>
        <taxon>Caulobacteraceae</taxon>
        <taxon>Peiella</taxon>
    </lineage>
</organism>
<dbReference type="Gene3D" id="3.40.30.10">
    <property type="entry name" value="Glutaredoxin"/>
    <property type="match status" value="1"/>
</dbReference>
<dbReference type="Pfam" id="PF01323">
    <property type="entry name" value="DSBA"/>
    <property type="match status" value="1"/>
</dbReference>
<proteinExistence type="predicted"/>